<accession>A0A2R6P0R5</accession>
<evidence type="ECO:0000313" key="1">
    <source>
        <dbReference type="EMBL" id="PSR82603.1"/>
    </source>
</evidence>
<protein>
    <recommendedName>
        <fullName evidence="3">F-box domain-containing protein</fullName>
    </recommendedName>
</protein>
<evidence type="ECO:0000313" key="2">
    <source>
        <dbReference type="Proteomes" id="UP000186601"/>
    </source>
</evidence>
<comment type="caution">
    <text evidence="1">The sequence shown here is derived from an EMBL/GenBank/DDBJ whole genome shotgun (WGS) entry which is preliminary data.</text>
</comment>
<dbReference type="EMBL" id="MLYV02000581">
    <property type="protein sequence ID" value="PSR82603.1"/>
    <property type="molecule type" value="Genomic_DNA"/>
</dbReference>
<proteinExistence type="predicted"/>
<dbReference type="OrthoDB" id="3159295at2759"/>
<gene>
    <name evidence="1" type="ORF">PHLCEN_2v6036</name>
</gene>
<organism evidence="1 2">
    <name type="scientific">Hermanssonia centrifuga</name>
    <dbReference type="NCBI Taxonomy" id="98765"/>
    <lineage>
        <taxon>Eukaryota</taxon>
        <taxon>Fungi</taxon>
        <taxon>Dikarya</taxon>
        <taxon>Basidiomycota</taxon>
        <taxon>Agaricomycotina</taxon>
        <taxon>Agaricomycetes</taxon>
        <taxon>Polyporales</taxon>
        <taxon>Meruliaceae</taxon>
        <taxon>Hermanssonia</taxon>
    </lineage>
</organism>
<evidence type="ECO:0008006" key="3">
    <source>
        <dbReference type="Google" id="ProtNLM"/>
    </source>
</evidence>
<reference evidence="1 2" key="1">
    <citation type="submission" date="2018-02" db="EMBL/GenBank/DDBJ databases">
        <title>Genome sequence of the basidiomycete white-rot fungus Phlebia centrifuga.</title>
        <authorList>
            <person name="Granchi Z."/>
            <person name="Peng M."/>
            <person name="de Vries R.P."/>
            <person name="Hilden K."/>
            <person name="Makela M.R."/>
            <person name="Grigoriev I."/>
            <person name="Riley R."/>
        </authorList>
    </citation>
    <scope>NUCLEOTIDE SEQUENCE [LARGE SCALE GENOMIC DNA]</scope>
    <source>
        <strain evidence="1 2">FBCC195</strain>
    </source>
</reference>
<name>A0A2R6P0R5_9APHY</name>
<dbReference type="Proteomes" id="UP000186601">
    <property type="component" value="Unassembled WGS sequence"/>
</dbReference>
<dbReference type="AlphaFoldDB" id="A0A2R6P0R5"/>
<keyword evidence="2" id="KW-1185">Reference proteome</keyword>
<dbReference type="STRING" id="98765.A0A2R6P0R5"/>
<sequence length="324" mass="37458">MSHGYLKLQSTSAPPVEVIDRIVQFMLGYKHDFTIIADFSLVSYQFRQICFRRFFSSLCAFSKYKWANICHIPGVFNWTRSLMCDSNALHIRPDTLRQFLKLKTVQVNFSSEGRNTQLTSTKLILPCIPSYLTHLQLGYLPLIDATLLQRISSNLPALEFLELTCSVRLEPDCCWDCYEEAGSHTIHSPIPDYYCSAQDLACAFGEALQPLNKLKDLFLGIYLSEVNIFYYHIDHGFRRMRLLRTDPYGPEQCRQCHELYGEEVRQQEVAASASLARFLPSLKILGWNSFFAHEEDGDGWAEQRTTILIERVDEWIIAKRQTVE</sequence>